<organism evidence="1 2">
    <name type="scientific">Candidatus Saccharicenans subterraneus</name>
    <dbReference type="NCBI Taxonomy" id="2508984"/>
    <lineage>
        <taxon>Bacteria</taxon>
        <taxon>Candidatus Aminicenantota</taxon>
        <taxon>Candidatus Aminicenantia</taxon>
        <taxon>Candidatus Aminicenantales</taxon>
        <taxon>Candidatus Saccharicenantaceae</taxon>
        <taxon>Candidatus Saccharicenans</taxon>
    </lineage>
</organism>
<reference evidence="1 2" key="1">
    <citation type="submission" date="2018-08" db="EMBL/GenBank/DDBJ databases">
        <title>Genome analysis of the thermophilic bacterium of the candidate phylum Aminicenantes from deep subsurface aquifer revealed its physiology and ecological role.</title>
        <authorList>
            <person name="Kadnikov V.V."/>
            <person name="Mardanov A.V."/>
            <person name="Beletsky A.V."/>
            <person name="Karnachuk O.V."/>
            <person name="Ravin N.V."/>
        </authorList>
    </citation>
    <scope>NUCLEOTIDE SEQUENCE [LARGE SCALE GENOMIC DNA]</scope>
    <source>
        <strain evidence="1">BY38</strain>
    </source>
</reference>
<proteinExistence type="predicted"/>
<dbReference type="AlphaFoldDB" id="A0A3E2BJC0"/>
<evidence type="ECO:0000313" key="1">
    <source>
        <dbReference type="EMBL" id="RFT14841.1"/>
    </source>
</evidence>
<gene>
    <name evidence="1" type="ORF">OP8BY_1534</name>
</gene>
<protein>
    <recommendedName>
        <fullName evidence="3">DUF1844 domain-containing protein</fullName>
    </recommendedName>
</protein>
<comment type="caution">
    <text evidence="1">The sequence shown here is derived from an EMBL/GenBank/DDBJ whole genome shotgun (WGS) entry which is preliminary data.</text>
</comment>
<name>A0A3E2BJC0_9BACT</name>
<dbReference type="EMBL" id="QUAH01000018">
    <property type="protein sequence ID" value="RFT14841.1"/>
    <property type="molecule type" value="Genomic_DNA"/>
</dbReference>
<accession>A0A3E2BJC0</accession>
<evidence type="ECO:0008006" key="3">
    <source>
        <dbReference type="Google" id="ProtNLM"/>
    </source>
</evidence>
<dbReference type="Proteomes" id="UP000257323">
    <property type="component" value="Unassembled WGS sequence"/>
</dbReference>
<sequence length="102" mass="11964">MDDRTKNGQDPEESREFMPPLEFSSIVFPIYTQALIKLGLLEDPRTNRLETNLEYARRLIDILDLLRDRTKGNLEPEEENFLEAVLSQLKLNYLKKVEAIKL</sequence>
<evidence type="ECO:0000313" key="2">
    <source>
        <dbReference type="Proteomes" id="UP000257323"/>
    </source>
</evidence>
<dbReference type="Pfam" id="PF08899">
    <property type="entry name" value="DUF1844"/>
    <property type="match status" value="1"/>
</dbReference>
<dbReference type="InterPro" id="IPR014995">
    <property type="entry name" value="DUF1844"/>
</dbReference>